<dbReference type="Proteomes" id="UP000007062">
    <property type="component" value="Chromosome 2R"/>
</dbReference>
<feature type="compositionally biased region" description="Low complexity" evidence="6">
    <location>
        <begin position="26"/>
        <end position="42"/>
    </location>
</feature>
<dbReference type="InterPro" id="IPR003822">
    <property type="entry name" value="PAH"/>
</dbReference>
<reference evidence="7" key="3">
    <citation type="submission" date="2020-05" db="UniProtKB">
        <authorList>
            <consortium name="EnsemblMetazoa"/>
        </authorList>
    </citation>
    <scope>IDENTIFICATION</scope>
    <source>
        <strain evidence="7">PEST</strain>
    </source>
</reference>
<feature type="compositionally biased region" description="Polar residues" evidence="6">
    <location>
        <begin position="221"/>
        <end position="233"/>
    </location>
</feature>
<dbReference type="Pfam" id="PF21227">
    <property type="entry name" value="Myb_DNA-binding_7"/>
    <property type="match status" value="1"/>
</dbReference>
<feature type="compositionally biased region" description="Polar residues" evidence="6">
    <location>
        <begin position="1549"/>
        <end position="1561"/>
    </location>
</feature>
<proteinExistence type="predicted"/>
<dbReference type="Gene3D" id="1.10.10.60">
    <property type="entry name" value="Homeodomain-like"/>
    <property type="match status" value="1"/>
</dbReference>
<feature type="compositionally biased region" description="Polar residues" evidence="6">
    <location>
        <begin position="1461"/>
        <end position="1471"/>
    </location>
</feature>
<organism evidence="7 8">
    <name type="scientific">Anopheles gambiae</name>
    <name type="common">African malaria mosquito</name>
    <dbReference type="NCBI Taxonomy" id="7165"/>
    <lineage>
        <taxon>Eukaryota</taxon>
        <taxon>Metazoa</taxon>
        <taxon>Ecdysozoa</taxon>
        <taxon>Arthropoda</taxon>
        <taxon>Hexapoda</taxon>
        <taxon>Insecta</taxon>
        <taxon>Pterygota</taxon>
        <taxon>Neoptera</taxon>
        <taxon>Endopterygota</taxon>
        <taxon>Diptera</taxon>
        <taxon>Nematocera</taxon>
        <taxon>Culicoidea</taxon>
        <taxon>Culicidae</taxon>
        <taxon>Anophelinae</taxon>
        <taxon>Anopheles</taxon>
    </lineage>
</organism>
<reference evidence="7 8" key="1">
    <citation type="journal article" date="2002" name="Science">
        <title>The genome sequence of the malaria mosquito Anopheles gambiae.</title>
        <authorList>
            <person name="Holt R.A."/>
            <person name="Subramanian G.M."/>
            <person name="Halpern A."/>
            <person name="Sutton G.G."/>
            <person name="Charlab R."/>
            <person name="Nusskern D.R."/>
            <person name="Wincker P."/>
            <person name="Clark A.G."/>
            <person name="Ribeiro J.M."/>
            <person name="Wides R."/>
            <person name="Salzberg S.L."/>
            <person name="Loftus B."/>
            <person name="Yandell M."/>
            <person name="Majoros W.H."/>
            <person name="Rusch D.B."/>
            <person name="Lai Z."/>
            <person name="Kraft C.L."/>
            <person name="Abril J.F."/>
            <person name="Anthouard V."/>
            <person name="Arensburger P."/>
            <person name="Atkinson P.W."/>
            <person name="Baden H."/>
            <person name="de Berardinis V."/>
            <person name="Baldwin D."/>
            <person name="Benes V."/>
            <person name="Biedler J."/>
            <person name="Blass C."/>
            <person name="Bolanos R."/>
            <person name="Boscus D."/>
            <person name="Barnstead M."/>
            <person name="Cai S."/>
            <person name="Center A."/>
            <person name="Chaturverdi K."/>
            <person name="Christophides G.K."/>
            <person name="Chrystal M.A."/>
            <person name="Clamp M."/>
            <person name="Cravchik A."/>
            <person name="Curwen V."/>
            <person name="Dana A."/>
            <person name="Delcher A."/>
            <person name="Dew I."/>
            <person name="Evans C.A."/>
            <person name="Flanigan M."/>
            <person name="Grundschober-Freimoser A."/>
            <person name="Friedli L."/>
            <person name="Gu Z."/>
            <person name="Guan P."/>
            <person name="Guigo R."/>
            <person name="Hillenmeyer M.E."/>
            <person name="Hladun S.L."/>
            <person name="Hogan J.R."/>
            <person name="Hong Y.S."/>
            <person name="Hoover J."/>
            <person name="Jaillon O."/>
            <person name="Ke Z."/>
            <person name="Kodira C."/>
            <person name="Kokoza E."/>
            <person name="Koutsos A."/>
            <person name="Letunic I."/>
            <person name="Levitsky A."/>
            <person name="Liang Y."/>
            <person name="Lin J.J."/>
            <person name="Lobo N.F."/>
            <person name="Lopez J.R."/>
            <person name="Malek J.A."/>
            <person name="McIntosh T.C."/>
            <person name="Meister S."/>
            <person name="Miller J."/>
            <person name="Mobarry C."/>
            <person name="Mongin E."/>
            <person name="Murphy S.D."/>
            <person name="O'Brochta D.A."/>
            <person name="Pfannkoch C."/>
            <person name="Qi R."/>
            <person name="Regier M.A."/>
            <person name="Remington K."/>
            <person name="Shao H."/>
            <person name="Sharakhova M.V."/>
            <person name="Sitter C.D."/>
            <person name="Shetty J."/>
            <person name="Smith T.J."/>
            <person name="Strong R."/>
            <person name="Sun J."/>
            <person name="Thomasova D."/>
            <person name="Ton L.Q."/>
            <person name="Topalis P."/>
            <person name="Tu Z."/>
            <person name="Unger M.F."/>
            <person name="Walenz B."/>
            <person name="Wang A."/>
            <person name="Wang J."/>
            <person name="Wang M."/>
            <person name="Wang X."/>
            <person name="Woodford K.J."/>
            <person name="Wortman J.R."/>
            <person name="Wu M."/>
            <person name="Yao A."/>
            <person name="Zdobnov E.M."/>
            <person name="Zhang H."/>
            <person name="Zhao Q."/>
            <person name="Zhao S."/>
            <person name="Zhu S.C."/>
            <person name="Zhimulev I."/>
            <person name="Coluzzi M."/>
            <person name="della Torre A."/>
            <person name="Roth C.W."/>
            <person name="Louis C."/>
            <person name="Kalush F."/>
            <person name="Mural R.J."/>
            <person name="Myers E.W."/>
            <person name="Adams M.D."/>
            <person name="Smith H.O."/>
            <person name="Broder S."/>
            <person name="Gardner M.J."/>
            <person name="Fraser C.M."/>
            <person name="Birney E."/>
            <person name="Bork P."/>
            <person name="Brey P.T."/>
            <person name="Venter J.C."/>
            <person name="Weissenbach J."/>
            <person name="Kafatos F.C."/>
            <person name="Collins F.H."/>
            <person name="Hoffman S.L."/>
        </authorList>
    </citation>
    <scope>NUCLEOTIDE SEQUENCE [LARGE SCALE GENOMIC DNA]</scope>
    <source>
        <strain evidence="7 8">PEST</strain>
    </source>
</reference>
<feature type="region of interest" description="Disordered" evidence="6">
    <location>
        <begin position="1434"/>
        <end position="1488"/>
    </location>
</feature>
<comment type="subcellular location">
    <subcellularLocation>
        <location evidence="1 5">Nucleus</location>
    </subcellularLocation>
</comment>
<evidence type="ECO:0000256" key="3">
    <source>
        <dbReference type="ARBA" id="ARBA00023163"/>
    </source>
</evidence>
<evidence type="ECO:0000256" key="2">
    <source>
        <dbReference type="ARBA" id="ARBA00023015"/>
    </source>
</evidence>
<dbReference type="GO" id="GO:0006355">
    <property type="term" value="P:regulation of DNA-templated transcription"/>
    <property type="evidence" value="ECO:0000318"/>
    <property type="project" value="GO_Central"/>
</dbReference>
<feature type="compositionally biased region" description="Polar residues" evidence="6">
    <location>
        <begin position="54"/>
        <end position="71"/>
    </location>
</feature>
<feature type="compositionally biased region" description="Acidic residues" evidence="6">
    <location>
        <begin position="199"/>
        <end position="220"/>
    </location>
</feature>
<evidence type="ECO:0000256" key="6">
    <source>
        <dbReference type="SAM" id="MobiDB-lite"/>
    </source>
</evidence>
<dbReference type="PROSITE" id="PS51477">
    <property type="entry name" value="PAH"/>
    <property type="match status" value="1"/>
</dbReference>
<reference evidence="7 8" key="2">
    <citation type="journal article" date="2004" name="Trends Parasitol.">
        <title>The Anopheles gambiae genome: an update.</title>
        <authorList>
            <person name="Mongin E."/>
            <person name="Louis C."/>
            <person name="Holt R.A."/>
            <person name="Birney E."/>
            <person name="Collins F.H."/>
        </authorList>
    </citation>
    <scope>NUCLEOTIDE SEQUENCE [LARGE SCALE GENOMIC DNA]</scope>
    <source>
        <strain evidence="7 8">PEST</strain>
    </source>
</reference>
<dbReference type="SUPFAM" id="SSF46689">
    <property type="entry name" value="Homeodomain-like"/>
    <property type="match status" value="1"/>
</dbReference>
<keyword evidence="3" id="KW-0804">Transcription</keyword>
<feature type="region of interest" description="Disordered" evidence="6">
    <location>
        <begin position="1"/>
        <end position="81"/>
    </location>
</feature>
<feature type="region of interest" description="Disordered" evidence="6">
    <location>
        <begin position="1513"/>
        <end position="1614"/>
    </location>
</feature>
<dbReference type="VEuPathDB" id="VectorBase:AGAMI1_002338"/>
<keyword evidence="4 5" id="KW-0539">Nucleus</keyword>
<feature type="compositionally biased region" description="Basic and acidic residues" evidence="6">
    <location>
        <begin position="13"/>
        <end position="25"/>
    </location>
</feature>
<feature type="region of interest" description="Disordered" evidence="6">
    <location>
        <begin position="198"/>
        <end position="279"/>
    </location>
</feature>
<dbReference type="InParanoid" id="A0A453YZV9"/>
<feature type="compositionally biased region" description="Low complexity" evidence="6">
    <location>
        <begin position="1562"/>
        <end position="1585"/>
    </location>
</feature>
<dbReference type="InterPro" id="IPR052435">
    <property type="entry name" value="YY1-Transcr_Regul"/>
</dbReference>
<feature type="compositionally biased region" description="Polar residues" evidence="6">
    <location>
        <begin position="1587"/>
        <end position="1596"/>
    </location>
</feature>
<dbReference type="InterPro" id="IPR009057">
    <property type="entry name" value="Homeodomain-like_sf"/>
</dbReference>
<dbReference type="FunCoup" id="A0A453YZV9">
    <property type="interactions" value="606"/>
</dbReference>
<feature type="compositionally biased region" description="Low complexity" evidence="6">
    <location>
        <begin position="1443"/>
        <end position="1454"/>
    </location>
</feature>
<dbReference type="GO" id="GO:0005634">
    <property type="term" value="C:nucleus"/>
    <property type="evidence" value="ECO:0000318"/>
    <property type="project" value="GO_Central"/>
</dbReference>
<evidence type="ECO:0000256" key="5">
    <source>
        <dbReference type="PROSITE-ProRule" id="PRU00810"/>
    </source>
</evidence>
<evidence type="ECO:0008006" key="9">
    <source>
        <dbReference type="Google" id="ProtNLM"/>
    </source>
</evidence>
<dbReference type="PANTHER" id="PTHR16088">
    <property type="entry name" value="YY1 ASSOCIATED PROTEIN-RELATED"/>
    <property type="match status" value="1"/>
</dbReference>
<keyword evidence="2" id="KW-0805">Transcription regulation</keyword>
<dbReference type="VEuPathDB" id="VectorBase:AGAP029553"/>
<evidence type="ECO:0000313" key="7">
    <source>
        <dbReference type="EnsemblMetazoa" id="AGAP029553-PA"/>
    </source>
</evidence>
<accession>A0A453YZV9</accession>
<dbReference type="GO" id="GO:0003712">
    <property type="term" value="F:transcription coregulator activity"/>
    <property type="evidence" value="ECO:0000318"/>
    <property type="project" value="GO_Central"/>
</dbReference>
<keyword evidence="8" id="KW-1185">Reference proteome</keyword>
<dbReference type="EMBL" id="AAAB01008898">
    <property type="status" value="NOT_ANNOTATED_CDS"/>
    <property type="molecule type" value="Genomic_DNA"/>
</dbReference>
<protein>
    <recommendedName>
        <fullName evidence="9">Myb-like domain-containing protein</fullName>
    </recommendedName>
</protein>
<evidence type="ECO:0000256" key="4">
    <source>
        <dbReference type="ARBA" id="ARBA00023242"/>
    </source>
</evidence>
<evidence type="ECO:0000313" key="8">
    <source>
        <dbReference type="Proteomes" id="UP000007062"/>
    </source>
</evidence>
<dbReference type="PANTHER" id="PTHR16088:SF3">
    <property type="entry name" value="GON-4-LIKE PROTEIN"/>
    <property type="match status" value="1"/>
</dbReference>
<dbReference type="EnsemblMetazoa" id="AGAP029553-RA">
    <property type="protein sequence ID" value="AGAP029553-PA"/>
    <property type="gene ID" value="AGAP029553"/>
</dbReference>
<sequence length="1670" mass="186658">MTPEKILRRPKSKTCEKLKNSKTMENESSSAASTSSPENASSRHLADFVDGINSAKQSTPLAPASLQGTANKRQLRRKRRRISLSEEDKELFDKNFEESIQTAAVKNNLTSMCVKKLLKNIVANDHVFAMVLLKEEEDTQKLKEDVSKASKSVNEKVQPEPKLTRLKAKQLKQIPLPIASLNEPIPDDEVAALIREELNSDDDDEEYKPTEDEIVSDDDPNTTVSDVDSQPRTPASVASVVDPDNEPYVRYTKDGLFKIPKPRNDSQCSQSEQEQEQENIALRTRSKLCLTTTAIETLESTFIPPDITKDMYEYDGEMDQAWKDFLEEFTKPLPNNLEDDDDNDPEYVAAEGIPLDPEEMKTLKVSKKELNELVQELMEMGATDDQSLLEETLTKTINESLNSQMNDRDALLSTPVPAEESNCIDDTIQSTIAESNVSTMPEQLSSTAVLPPKPSVNEFVQTTEQLDTPGSGSGYNPTMYATECVQFPTHNDMPSISSSADDSDINGAASLQSTAIFSTISNETNSQNDSYNYTVLQNCTTQPKFLLKYNSLEETAGDELSPKRYRLSSTTVPVEVNVSETAPGMNDYQFKLLHQQLRMHVQLTAQHFLQTYGHPTMWQMAPKFKTMLTELAQIGRAKPNIVPWNLPLALDCCQSWENQLAVDDDNTKSLLKFWKDELDREEKERKIRRIYHSDFHWMVREKIINCRAFIYPSLIPYKAFRTCLSLQASGAYNCEKHLIATWLERAQEALEKNSKYLKSKNALQKVPLGTVCEYVAKHYVHGMFSTARLKNLVYKRKSDPGKPSNPISFFLLNGYAPPYQHELEVFDANNVIPLSQYHKDTLHYNWERYIHVQRKAFLDILPCNKSGPQPIVYNGAPQIPPPGGASNGPDSAFSVGVLLPEGESETTIQTQNQCIPLQNSDTERSQPVNNDAADAQVGAVVRVAYDKFVVSFLDSVRENDVPVIVEGPSDGENTDISTAVSSISDESVFPAKHCVSLLGDENAKNGSGQHGNLSRSAAVATLYAAMKKYLRVLKNEVKQELTGSLLADATHPLYRVYAHFKTLEVYCRFLDELRKMCENLDAYQYKPLPHCSYRQVQQGLLRLSCSHRTDGSLVINAEYITHQFEDYRSMEDKDATYAFNYYEKVEETLLASGRGDLLQRFEQILRNYDESENRVSVLYYQIEDLLGESFPQLVDMFLTFLLPGQAAEVGKFFEHFILTNMGDFLEKLNVFFAKQPSQIKKIHACLNELSNEPDVTMEQVKTKVLPLLKSSTLLTEWFLQLFPGERPPESPVCDYEHIGLKKHALNDSFDAGSVYEHVSYIETLPEVSEVPGSSNAIRYIQGRIFQGAQPARLTFLANNFLTKVAVPDQPSSEETVTNGENLCDDATLMAHAIRLNPLVHCPKGITYADVAHLLVENSKEMDVRPLPETSIANAHANEEDNKPGTTSKKLTPKLPLKKRFNSPSPRKTGNSPGDEKSSPVSNKESATSKKAAAASAVAVTIPPESKALATARKLKSLVDSPQTSSQEERQLDGTSPADPACSVKKKPETTVQPAKQTAPVISNSSNSSGSSSSSSGGNTSAGGCSVKVSNNSTNVETRQEPEGQKQANSIDAPSWTREEDKIILQDIIKGYSSVDTFIQQIEQKIPSRTSEQIRNRFEFLLRMLRQVKQK</sequence>
<evidence type="ECO:0000256" key="1">
    <source>
        <dbReference type="ARBA" id="ARBA00004123"/>
    </source>
</evidence>
<name>A0A453YZV9_ANOGA</name>